<gene>
    <name evidence="2" type="ORF">D5086_0000211570</name>
</gene>
<dbReference type="AlphaFoldDB" id="A0A4U5PKM7"/>
<dbReference type="PANTHER" id="PTHR31798:SF2">
    <property type="entry name" value="HYDROXYPROLINE-RICH GLYCOPROTEIN FAMILY PROTEIN"/>
    <property type="match status" value="1"/>
</dbReference>
<feature type="region of interest" description="Disordered" evidence="1">
    <location>
        <begin position="191"/>
        <end position="210"/>
    </location>
</feature>
<proteinExistence type="predicted"/>
<feature type="region of interest" description="Disordered" evidence="1">
    <location>
        <begin position="161"/>
        <end position="180"/>
    </location>
</feature>
<feature type="compositionally biased region" description="Polar residues" evidence="1">
    <location>
        <begin position="196"/>
        <end position="206"/>
    </location>
</feature>
<evidence type="ECO:0000256" key="1">
    <source>
        <dbReference type="SAM" id="MobiDB-lite"/>
    </source>
</evidence>
<protein>
    <recommendedName>
        <fullName evidence="3">Hydroxyproline-rich glycoprotein</fullName>
    </recommendedName>
</protein>
<dbReference type="InterPro" id="IPR040420">
    <property type="entry name" value="At1g76660-like"/>
</dbReference>
<dbReference type="PANTHER" id="PTHR31798">
    <property type="entry name" value="HYDROXYPROLINE-RICH GLYCOPROTEIN-LIKE"/>
    <property type="match status" value="1"/>
</dbReference>
<evidence type="ECO:0008006" key="3">
    <source>
        <dbReference type="Google" id="ProtNLM"/>
    </source>
</evidence>
<name>A0A4U5PKM7_POPAL</name>
<reference evidence="2" key="1">
    <citation type="submission" date="2018-10" db="EMBL/GenBank/DDBJ databases">
        <title>Population genomic analysis revealed the cold adaptation of white poplar.</title>
        <authorList>
            <person name="Liu Y.-J."/>
        </authorList>
    </citation>
    <scope>NUCLEOTIDE SEQUENCE [LARGE SCALE GENOMIC DNA]</scope>
    <source>
        <strain evidence="2">PAL-ZL1</strain>
    </source>
</reference>
<organism evidence="2">
    <name type="scientific">Populus alba</name>
    <name type="common">White poplar</name>
    <dbReference type="NCBI Taxonomy" id="43335"/>
    <lineage>
        <taxon>Eukaryota</taxon>
        <taxon>Viridiplantae</taxon>
        <taxon>Streptophyta</taxon>
        <taxon>Embryophyta</taxon>
        <taxon>Tracheophyta</taxon>
        <taxon>Spermatophyta</taxon>
        <taxon>Magnoliopsida</taxon>
        <taxon>eudicotyledons</taxon>
        <taxon>Gunneridae</taxon>
        <taxon>Pentapetalae</taxon>
        <taxon>rosids</taxon>
        <taxon>fabids</taxon>
        <taxon>Malpighiales</taxon>
        <taxon>Salicaceae</taxon>
        <taxon>Saliceae</taxon>
        <taxon>Populus</taxon>
    </lineage>
</organism>
<comment type="caution">
    <text evidence="2">The sequence shown here is derived from an EMBL/GenBank/DDBJ whole genome shotgun (WGS) entry which is preliminary data.</text>
</comment>
<sequence>MRGFNGESRAANNTLETINAAATAIASAENRVPQATVQKRRWGSCWSIYLCFGYQKHKKQIGHAVLFPEPSAPGNGAPASENPTQAPVVTLPFAAPPSSPASFFQSEPPSVTQSPAGLVSLTSISASMYSPSGPASIFAIGPYAHETQLVSPPVFSTFTTEPSTAPFTPPPESVHLTTPSSPEVPFAQFLDPSLRNGDTGSGTSSPFPDGEFAVGGAHFTEFRMGEPPKLLNLDKLSTCEWGSYQGSGALTPESVRRGSPKPNFLLHHQFSDVPSRPRSGNGHKNDQVVSHRVSFELTAEDASRCVEEKPAFSIKTVPEYVENGTQAKEENNSGESIQSFECRVGVTSNDSPEMASTDGEVAPQHRKQQSITLGSAKEFNFDNADEGDSRKPSTSNWWANGSVIGKEGETTKNWSFFPMVQSGVS</sequence>
<dbReference type="STRING" id="43335.A0A4U5PKM7"/>
<evidence type="ECO:0000313" key="2">
    <source>
        <dbReference type="EMBL" id="TKR97512.1"/>
    </source>
</evidence>
<accession>A0A4U5PKM7</accession>
<dbReference type="EMBL" id="RCHU01000718">
    <property type="protein sequence ID" value="TKR97512.1"/>
    <property type="molecule type" value="Genomic_DNA"/>
</dbReference>
<feature type="region of interest" description="Disordered" evidence="1">
    <location>
        <begin position="346"/>
        <end position="404"/>
    </location>
</feature>